<feature type="domain" description="Protein translocase subunit SecDF P1" evidence="15">
    <location>
        <begin position="64"/>
        <end position="121"/>
    </location>
</feature>
<dbReference type="InterPro" id="IPR055344">
    <property type="entry name" value="SecD_SecF_C_bact"/>
</dbReference>
<keyword evidence="7 12" id="KW-0811">Translocation</keyword>
<dbReference type="GO" id="GO:0005886">
    <property type="term" value="C:plasma membrane"/>
    <property type="evidence" value="ECO:0007669"/>
    <property type="project" value="UniProtKB-SubCell"/>
</dbReference>
<dbReference type="PANTHER" id="PTHR30081">
    <property type="entry name" value="PROTEIN-EXPORT MEMBRANE PROTEIN SEC"/>
    <property type="match status" value="1"/>
</dbReference>
<evidence type="ECO:0000256" key="2">
    <source>
        <dbReference type="ARBA" id="ARBA00022448"/>
    </source>
</evidence>
<proteinExistence type="inferred from homology"/>
<feature type="transmembrane region" description="Helical" evidence="12">
    <location>
        <begin position="597"/>
        <end position="618"/>
    </location>
</feature>
<dbReference type="Gene3D" id="3.30.70.3400">
    <property type="match status" value="1"/>
</dbReference>
<dbReference type="Pfam" id="PF21760">
    <property type="entry name" value="SecD_1st"/>
    <property type="match status" value="1"/>
</dbReference>
<protein>
    <recommendedName>
        <fullName evidence="12 13">Multifunctional fusion protein</fullName>
    </recommendedName>
    <domain>
        <recommendedName>
            <fullName evidence="12">Protein translocase subunit SecD</fullName>
        </recommendedName>
    </domain>
    <domain>
        <recommendedName>
            <fullName evidence="13">Protein-export membrane protein SecF</fullName>
        </recommendedName>
    </domain>
</protein>
<evidence type="ECO:0000256" key="9">
    <source>
        <dbReference type="ARBA" id="ARBA00059018"/>
    </source>
</evidence>
<keyword evidence="6 12" id="KW-1133">Transmembrane helix</keyword>
<comment type="similarity">
    <text evidence="13">Belongs to the SecD/SecF family. SecF subfamily.</text>
</comment>
<dbReference type="InterPro" id="IPR048634">
    <property type="entry name" value="SecD_SecF_C"/>
</dbReference>
<evidence type="ECO:0000256" key="11">
    <source>
        <dbReference type="ARBA" id="ARBA00061053"/>
    </source>
</evidence>
<comment type="caution">
    <text evidence="12">Lacks conserved residue(s) required for the propagation of feature annotation.</text>
</comment>
<dbReference type="NCBIfam" id="TIGR00966">
    <property type="entry name" value="transloc_SecF"/>
    <property type="match status" value="1"/>
</dbReference>
<evidence type="ECO:0000313" key="16">
    <source>
        <dbReference type="EMBL" id="TFE01051.1"/>
    </source>
</evidence>
<evidence type="ECO:0000256" key="1">
    <source>
        <dbReference type="ARBA" id="ARBA00004651"/>
    </source>
</evidence>
<dbReference type="InterPro" id="IPR005791">
    <property type="entry name" value="SecD"/>
</dbReference>
<dbReference type="OrthoDB" id="9805019at2"/>
<dbReference type="NCBIfam" id="TIGR01129">
    <property type="entry name" value="secD"/>
    <property type="match status" value="1"/>
</dbReference>
<reference evidence="16 17" key="1">
    <citation type="submission" date="2019-03" db="EMBL/GenBank/DDBJ databases">
        <authorList>
            <person name="Yang Y."/>
        </authorList>
    </citation>
    <scope>NUCLEOTIDE SEQUENCE [LARGE SCALE GENOMIC DNA]</scope>
    <source>
        <strain evidence="16 17">ASL-1</strain>
    </source>
</reference>
<feature type="transmembrane region" description="Helical" evidence="12">
    <location>
        <begin position="680"/>
        <end position="698"/>
    </location>
</feature>
<feature type="transmembrane region" description="Helical" evidence="12">
    <location>
        <begin position="704"/>
        <end position="730"/>
    </location>
</feature>
<keyword evidence="17" id="KW-1185">Reference proteome</keyword>
<keyword evidence="2 12" id="KW-0813">Transport</keyword>
<feature type="transmembrane region" description="Helical" evidence="12">
    <location>
        <begin position="459"/>
        <end position="481"/>
    </location>
</feature>
<evidence type="ECO:0000259" key="15">
    <source>
        <dbReference type="Pfam" id="PF21760"/>
    </source>
</evidence>
<comment type="caution">
    <text evidence="16">The sequence shown here is derived from an EMBL/GenBank/DDBJ whole genome shotgun (WGS) entry which is preliminary data.</text>
</comment>
<dbReference type="Pfam" id="PF02355">
    <property type="entry name" value="SecD_SecF_C"/>
    <property type="match status" value="2"/>
</dbReference>
<comment type="subunit">
    <text evidence="12">Forms a complex with SecF. Part of the essential Sec protein translocation apparatus which comprises SecA, SecYEG and auxiliary proteins SecDF. Other proteins may also be involved.</text>
</comment>
<feature type="transmembrane region" description="Helical" evidence="12">
    <location>
        <begin position="387"/>
        <end position="410"/>
    </location>
</feature>
<evidence type="ECO:0000259" key="14">
    <source>
        <dbReference type="Pfam" id="PF02355"/>
    </source>
</evidence>
<feature type="transmembrane region" description="Helical" evidence="12">
    <location>
        <begin position="624"/>
        <end position="645"/>
    </location>
</feature>
<feature type="domain" description="Protein export membrane protein SecD/SecF C-terminal" evidence="14">
    <location>
        <begin position="555"/>
        <end position="732"/>
    </location>
</feature>
<accession>A0A4Y8LE94</accession>
<dbReference type="AlphaFoldDB" id="A0A4Y8LE94"/>
<comment type="similarity">
    <text evidence="10">In the C-terminal section; belongs to the SecD/SecF family. SecF subfamily.</text>
</comment>
<comment type="similarity">
    <text evidence="12">Belongs to the SecD/SecF family. SecD subfamily.</text>
</comment>
<dbReference type="Gene3D" id="1.20.1640.10">
    <property type="entry name" value="Multidrug efflux transporter AcrB transmembrane domain"/>
    <property type="match status" value="2"/>
</dbReference>
<keyword evidence="3 12" id="KW-1003">Cell membrane</keyword>
<dbReference type="HAMAP" id="MF_01463_B">
    <property type="entry name" value="SecD_B"/>
    <property type="match status" value="1"/>
</dbReference>
<dbReference type="GO" id="GO:0043952">
    <property type="term" value="P:protein transport by the Sec complex"/>
    <property type="evidence" value="ECO:0007669"/>
    <property type="project" value="UniProtKB-UniRule"/>
</dbReference>
<keyword evidence="4 12" id="KW-0812">Transmembrane</keyword>
<gene>
    <name evidence="16" type="primary">secDF</name>
    <name evidence="12" type="synonym">secD</name>
    <name evidence="13" type="synonym">secF</name>
    <name evidence="16" type="ORF">E2626_10335</name>
</gene>
<feature type="transmembrane region" description="Helical" evidence="12">
    <location>
        <begin position="283"/>
        <end position="303"/>
    </location>
</feature>
<feature type="transmembrane region" description="Helical" evidence="12">
    <location>
        <begin position="569"/>
        <end position="590"/>
    </location>
</feature>
<dbReference type="NCBIfam" id="NF009581">
    <property type="entry name" value="PRK13024.1-1"/>
    <property type="match status" value="1"/>
</dbReference>
<sequence length="756" mass="83377">MIKRSRIVAFFLLVILIGGTIGLTSNTILNNIKLGLDLQGGFEVLYQVNPAEEGQEITEDVVADTAEALDRRVNVLGVNEPVIQVEDGNRIRVQLAGVEDQNQAREILSTEANLTFRDVNDEVKMTGADLVEGGATQTFNPDTNAPIVQVELKDADQFGQITQEILAMAPQNQLVIWLDYEEGDSYEEERTKEDPKFISAPNVSEVLNTDTVTITGNFTLEEANNLADLLSAGSLPVELEEVYSTSVGASFGLLAMEQTILAGIVGVSLIFLFMLAVYRFPGFIGIVTLSVYIYLILVIFDWMNGVLTLPGIAALILGVGMAIDANIITYERMKEELRVGRTVREAWKKGSSSSLLTIVDANVTTMLAGIVLFTFGTSSVKGFATMLLISIVTSFITAVFGTRLFMSLWVRSKFLDQRKGWFGVKKSEILEYKEDEEPDSLDLPTKFDRFDFVTVRKKFFILSAVLLVAGLAVLLAFRLNLGIEFTEGSRMEVLSETPLTNESFAEDIEAAGYEASNVVISGNNQEIGVARFSEELDQSEIAELRSFFTEEYGSDPNISTVNPVIGEELARNALLAVAIASIGIILYVTLRFEWQMAAASIVALVHDAFFIVAIFSLTRLEVDITFIAAVLTVIGYSINDTIVTFDRLRENMRKMKRIETKEELASIVNKSLRQTLGRSVNTVLTVVLVVVALIIFGATSILNFSIALLIGLIAGTYSSVFIAAQLWYVLKKRQLKKNGVLVTYKEKKEWTDEPVV</sequence>
<evidence type="ECO:0000256" key="12">
    <source>
        <dbReference type="HAMAP-Rule" id="MF_01463"/>
    </source>
</evidence>
<dbReference type="FunFam" id="1.20.1640.10:FF:000024">
    <property type="entry name" value="Multifunctional fusion protein"/>
    <property type="match status" value="1"/>
</dbReference>
<evidence type="ECO:0000256" key="8">
    <source>
        <dbReference type="ARBA" id="ARBA00023136"/>
    </source>
</evidence>
<evidence type="ECO:0000256" key="13">
    <source>
        <dbReference type="HAMAP-Rule" id="MF_01464"/>
    </source>
</evidence>
<dbReference type="GO" id="GO:0015450">
    <property type="term" value="F:protein-transporting ATPase activity"/>
    <property type="evidence" value="ECO:0007669"/>
    <property type="project" value="InterPro"/>
</dbReference>
<dbReference type="GO" id="GO:0065002">
    <property type="term" value="P:intracellular protein transmembrane transport"/>
    <property type="evidence" value="ECO:0007669"/>
    <property type="project" value="UniProtKB-UniRule"/>
</dbReference>
<feature type="transmembrane region" description="Helical" evidence="12">
    <location>
        <begin position="351"/>
        <end position="375"/>
    </location>
</feature>
<dbReference type="RefSeq" id="WP_134381672.1">
    <property type="nucleotide sequence ID" value="NZ_SORX01000005.1"/>
</dbReference>
<dbReference type="Proteomes" id="UP000297776">
    <property type="component" value="Unassembled WGS sequence"/>
</dbReference>
<comment type="subcellular location">
    <subcellularLocation>
        <location evidence="1 12">Cell membrane</location>
        <topology evidence="1 12">Multi-pass membrane protein</topology>
    </subcellularLocation>
</comment>
<dbReference type="FunFam" id="1.20.1640.10:FF:000004">
    <property type="entry name" value="Protein translocase subunit SecD"/>
    <property type="match status" value="1"/>
</dbReference>
<dbReference type="SUPFAM" id="SSF82866">
    <property type="entry name" value="Multidrug efflux transporter AcrB transmembrane domain"/>
    <property type="match status" value="2"/>
</dbReference>
<keyword evidence="8 12" id="KW-0472">Membrane</keyword>
<dbReference type="InterPro" id="IPR022645">
    <property type="entry name" value="SecD/SecF_bac"/>
</dbReference>
<keyword evidence="5 12" id="KW-0653">Protein transport</keyword>
<organism evidence="16 17">
    <name type="scientific">Jeotgalibacillus salarius</name>
    <dbReference type="NCBI Taxonomy" id="546023"/>
    <lineage>
        <taxon>Bacteria</taxon>
        <taxon>Bacillati</taxon>
        <taxon>Bacillota</taxon>
        <taxon>Bacilli</taxon>
        <taxon>Bacillales</taxon>
        <taxon>Caryophanaceae</taxon>
        <taxon>Jeotgalibacillus</taxon>
    </lineage>
</organism>
<dbReference type="Gene3D" id="3.30.1360.200">
    <property type="match status" value="1"/>
</dbReference>
<evidence type="ECO:0000313" key="17">
    <source>
        <dbReference type="Proteomes" id="UP000297776"/>
    </source>
</evidence>
<comment type="similarity">
    <text evidence="11">In the N-terminal section; belongs to the SecD/SecF family. SecD subfamily.</text>
</comment>
<comment type="function">
    <text evidence="9 12">Part of the Sec protein translocase complex. Interacts with the SecYEG preprotein conducting channel. SecDF uses the proton motive force (PMF) to complete protein translocation after the ATP-dependent function of SecA.</text>
</comment>
<feature type="domain" description="Protein export membrane protein SecD/SecF C-terminal" evidence="14">
    <location>
        <begin position="240"/>
        <end position="402"/>
    </location>
</feature>
<feature type="transmembrane region" description="Helical" evidence="12">
    <location>
        <begin position="260"/>
        <end position="278"/>
    </location>
</feature>
<dbReference type="InterPro" id="IPR048631">
    <property type="entry name" value="SecD_1st"/>
</dbReference>
<dbReference type="EMBL" id="SORX01000005">
    <property type="protein sequence ID" value="TFE01051.1"/>
    <property type="molecule type" value="Genomic_DNA"/>
</dbReference>
<evidence type="ECO:0000256" key="4">
    <source>
        <dbReference type="ARBA" id="ARBA00022692"/>
    </source>
</evidence>
<dbReference type="PRINTS" id="PR01755">
    <property type="entry name" value="SECFTRNLCASE"/>
</dbReference>
<dbReference type="GO" id="GO:0006605">
    <property type="term" value="P:protein targeting"/>
    <property type="evidence" value="ECO:0007669"/>
    <property type="project" value="UniProtKB-UniRule"/>
</dbReference>
<dbReference type="InterPro" id="IPR022813">
    <property type="entry name" value="SecD/SecF_arch_bac"/>
</dbReference>
<evidence type="ECO:0000256" key="3">
    <source>
        <dbReference type="ARBA" id="ARBA00022475"/>
    </source>
</evidence>
<evidence type="ECO:0000256" key="7">
    <source>
        <dbReference type="ARBA" id="ARBA00023010"/>
    </source>
</evidence>
<comment type="subunit">
    <text evidence="13">Forms a complex with SecD. Part of the essential Sec protein translocation apparatus which comprises SecA, SecYEG and auxiliary proteins SecDF. Other proteins may also be involved.</text>
</comment>
<evidence type="ECO:0000256" key="6">
    <source>
        <dbReference type="ARBA" id="ARBA00022989"/>
    </source>
</evidence>
<dbReference type="HAMAP" id="MF_01464_B">
    <property type="entry name" value="SecF_B"/>
    <property type="match status" value="1"/>
</dbReference>
<name>A0A4Y8LE94_9BACL</name>
<feature type="transmembrane region" description="Helical" evidence="12">
    <location>
        <begin position="309"/>
        <end position="330"/>
    </location>
</feature>
<evidence type="ECO:0000256" key="10">
    <source>
        <dbReference type="ARBA" id="ARBA00060856"/>
    </source>
</evidence>
<dbReference type="NCBIfam" id="TIGR00916">
    <property type="entry name" value="2A0604s01"/>
    <property type="match status" value="2"/>
</dbReference>
<dbReference type="InterPro" id="IPR005665">
    <property type="entry name" value="SecF_bac"/>
</dbReference>
<dbReference type="PANTHER" id="PTHR30081:SF1">
    <property type="entry name" value="PROTEIN TRANSLOCASE SUBUNIT SECD"/>
    <property type="match status" value="1"/>
</dbReference>
<evidence type="ECO:0000256" key="5">
    <source>
        <dbReference type="ARBA" id="ARBA00022927"/>
    </source>
</evidence>